<keyword evidence="4" id="KW-0812">Transmembrane</keyword>
<dbReference type="EMBL" id="CAFBMK010000023">
    <property type="protein sequence ID" value="CAB4902218.1"/>
    <property type="molecule type" value="Genomic_DNA"/>
</dbReference>
<name>A0A6J7G6Y8_9ZZZZ</name>
<feature type="domain" description="Anti-sigma K factor RskA C-terminal" evidence="10">
    <location>
        <begin position="138"/>
        <end position="261"/>
    </location>
</feature>
<dbReference type="InterPro" id="IPR027383">
    <property type="entry name" value="Znf_put"/>
</dbReference>
<evidence type="ECO:0000259" key="10">
    <source>
        <dbReference type="Pfam" id="PF10099"/>
    </source>
</evidence>
<dbReference type="Gene3D" id="1.10.10.1320">
    <property type="entry name" value="Anti-sigma factor, zinc-finger domain"/>
    <property type="match status" value="1"/>
</dbReference>
<keyword evidence="6" id="KW-0472">Membrane</keyword>
<reference evidence="12" key="1">
    <citation type="submission" date="2020-05" db="EMBL/GenBank/DDBJ databases">
        <authorList>
            <person name="Chiriac C."/>
            <person name="Salcher M."/>
            <person name="Ghai R."/>
            <person name="Kavagutti S V."/>
        </authorList>
    </citation>
    <scope>NUCLEOTIDE SEQUENCE</scope>
</reference>
<evidence type="ECO:0000256" key="6">
    <source>
        <dbReference type="ARBA" id="ARBA00023136"/>
    </source>
</evidence>
<evidence type="ECO:0000256" key="9">
    <source>
        <dbReference type="SAM" id="MobiDB-lite"/>
    </source>
</evidence>
<evidence type="ECO:0000256" key="3">
    <source>
        <dbReference type="ARBA" id="ARBA00022475"/>
    </source>
</evidence>
<feature type="compositionally biased region" description="Low complexity" evidence="9">
    <location>
        <begin position="106"/>
        <end position="122"/>
    </location>
</feature>
<feature type="region of interest" description="Disordered" evidence="9">
    <location>
        <begin position="98"/>
        <end position="122"/>
    </location>
</feature>
<dbReference type="Pfam" id="PF13490">
    <property type="entry name" value="zf-HC2"/>
    <property type="match status" value="1"/>
</dbReference>
<sequence length="266" mass="27552">MSTDDTRDLIGAYVLGACTEQEHAEVRAHMKVDPVFRAEVESYDAVRDALLDVPAAHADADPSVALKRSVMEQVQAEASLFAAAGTGERAAIVRRHEQAPDPVAPPSASAAPRGAGEPAPSPRRNAFLSALSNPARATALAAVIVALVVGGFALGSGGTETREVTGQVTRVASANATVRMVVKDGTSDLKLSGFDKAGSGRKYQVWLKSGDDAPKPTTVLFDVDDRGNATATVPGDMSKVDDVLVTSEPASGSQTPTTSPVLHVQI</sequence>
<evidence type="ECO:0000256" key="2">
    <source>
        <dbReference type="ARBA" id="ARBA00004236"/>
    </source>
</evidence>
<dbReference type="GO" id="GO:0006417">
    <property type="term" value="P:regulation of translation"/>
    <property type="evidence" value="ECO:0007669"/>
    <property type="project" value="TreeGrafter"/>
</dbReference>
<dbReference type="Pfam" id="PF10099">
    <property type="entry name" value="RskA_C"/>
    <property type="match status" value="1"/>
</dbReference>
<feature type="domain" description="Putative zinc-finger" evidence="11">
    <location>
        <begin position="5"/>
        <end position="30"/>
    </location>
</feature>
<dbReference type="GO" id="GO:0016989">
    <property type="term" value="F:sigma factor antagonist activity"/>
    <property type="evidence" value="ECO:0007669"/>
    <property type="project" value="TreeGrafter"/>
</dbReference>
<proteinExistence type="predicted"/>
<evidence type="ECO:0000256" key="8">
    <source>
        <dbReference type="ARBA" id="ARBA00030803"/>
    </source>
</evidence>
<dbReference type="InterPro" id="IPR018764">
    <property type="entry name" value="RskA_C"/>
</dbReference>
<dbReference type="InterPro" id="IPR051474">
    <property type="entry name" value="Anti-sigma-K/W_factor"/>
</dbReference>
<comment type="subcellular location">
    <subcellularLocation>
        <location evidence="2">Cell membrane</location>
    </subcellularLocation>
    <subcellularLocation>
        <location evidence="1">Membrane</location>
        <topology evidence="1">Single-pass membrane protein</topology>
    </subcellularLocation>
</comment>
<organism evidence="12">
    <name type="scientific">freshwater metagenome</name>
    <dbReference type="NCBI Taxonomy" id="449393"/>
    <lineage>
        <taxon>unclassified sequences</taxon>
        <taxon>metagenomes</taxon>
        <taxon>ecological metagenomes</taxon>
    </lineage>
</organism>
<evidence type="ECO:0000313" key="12">
    <source>
        <dbReference type="EMBL" id="CAB4902218.1"/>
    </source>
</evidence>
<keyword evidence="3" id="KW-1003">Cell membrane</keyword>
<evidence type="ECO:0000256" key="4">
    <source>
        <dbReference type="ARBA" id="ARBA00022692"/>
    </source>
</evidence>
<evidence type="ECO:0000256" key="7">
    <source>
        <dbReference type="ARBA" id="ARBA00029829"/>
    </source>
</evidence>
<gene>
    <name evidence="12" type="ORF">UFOPK3564_00643</name>
</gene>
<dbReference type="PANTHER" id="PTHR37461">
    <property type="entry name" value="ANTI-SIGMA-K FACTOR RSKA"/>
    <property type="match status" value="1"/>
</dbReference>
<accession>A0A6J7G6Y8</accession>
<evidence type="ECO:0000256" key="5">
    <source>
        <dbReference type="ARBA" id="ARBA00022989"/>
    </source>
</evidence>
<protein>
    <recommendedName>
        <fullName evidence="8">Regulator of SigK</fullName>
    </recommendedName>
    <alternativeName>
        <fullName evidence="7">Sigma-K anti-sigma factor RskA</fullName>
    </alternativeName>
</protein>
<feature type="region of interest" description="Disordered" evidence="9">
    <location>
        <begin position="247"/>
        <end position="266"/>
    </location>
</feature>
<dbReference type="AlphaFoldDB" id="A0A6J7G6Y8"/>
<evidence type="ECO:0000256" key="1">
    <source>
        <dbReference type="ARBA" id="ARBA00004167"/>
    </source>
</evidence>
<keyword evidence="5" id="KW-1133">Transmembrane helix</keyword>
<feature type="compositionally biased region" description="Polar residues" evidence="9">
    <location>
        <begin position="248"/>
        <end position="260"/>
    </location>
</feature>
<dbReference type="InterPro" id="IPR041916">
    <property type="entry name" value="Anti_sigma_zinc_sf"/>
</dbReference>
<dbReference type="PANTHER" id="PTHR37461:SF1">
    <property type="entry name" value="ANTI-SIGMA-K FACTOR RSKA"/>
    <property type="match status" value="1"/>
</dbReference>
<evidence type="ECO:0000259" key="11">
    <source>
        <dbReference type="Pfam" id="PF13490"/>
    </source>
</evidence>
<dbReference type="GO" id="GO:0005886">
    <property type="term" value="C:plasma membrane"/>
    <property type="evidence" value="ECO:0007669"/>
    <property type="project" value="UniProtKB-SubCell"/>
</dbReference>